<keyword evidence="7" id="KW-1185">Reference proteome</keyword>
<dbReference type="Pfam" id="PF07859">
    <property type="entry name" value="Abhydrolase_3"/>
    <property type="match status" value="1"/>
</dbReference>
<dbReference type="Proteomes" id="UP000559256">
    <property type="component" value="Unassembled WGS sequence"/>
</dbReference>
<keyword evidence="4" id="KW-0812">Transmembrane</keyword>
<comment type="similarity">
    <text evidence="1">Belongs to the 'GDXG' lipolytic enzyme family.</text>
</comment>
<dbReference type="InterPro" id="IPR050300">
    <property type="entry name" value="GDXG_lipolytic_enzyme"/>
</dbReference>
<dbReference type="SUPFAM" id="SSF53474">
    <property type="entry name" value="alpha/beta-Hydrolases"/>
    <property type="match status" value="1"/>
</dbReference>
<accession>A0A8H5GTA8</accession>
<comment type="caution">
    <text evidence="6">The sequence shown here is derived from an EMBL/GenBank/DDBJ whole genome shotgun (WGS) entry which is preliminary data.</text>
</comment>
<evidence type="ECO:0000256" key="2">
    <source>
        <dbReference type="ARBA" id="ARBA00022801"/>
    </source>
</evidence>
<evidence type="ECO:0000313" key="6">
    <source>
        <dbReference type="EMBL" id="KAF5370693.1"/>
    </source>
</evidence>
<dbReference type="InterPro" id="IPR029058">
    <property type="entry name" value="AB_hydrolase_fold"/>
</dbReference>
<evidence type="ECO:0000256" key="1">
    <source>
        <dbReference type="ARBA" id="ARBA00010515"/>
    </source>
</evidence>
<keyword evidence="4" id="KW-0472">Membrane</keyword>
<keyword evidence="2" id="KW-0378">Hydrolase</keyword>
<dbReference type="InterPro" id="IPR033140">
    <property type="entry name" value="Lipase_GDXG_put_SER_AS"/>
</dbReference>
<evidence type="ECO:0000256" key="4">
    <source>
        <dbReference type="SAM" id="Phobius"/>
    </source>
</evidence>
<dbReference type="GO" id="GO:0016787">
    <property type="term" value="F:hydrolase activity"/>
    <property type="evidence" value="ECO:0007669"/>
    <property type="project" value="UniProtKB-KW"/>
</dbReference>
<dbReference type="PROSITE" id="PS01174">
    <property type="entry name" value="LIPASE_GDXG_SER"/>
    <property type="match status" value="1"/>
</dbReference>
<evidence type="ECO:0000256" key="3">
    <source>
        <dbReference type="PROSITE-ProRule" id="PRU10038"/>
    </source>
</evidence>
<dbReference type="InterPro" id="IPR013094">
    <property type="entry name" value="AB_hydrolase_3"/>
</dbReference>
<dbReference type="PANTHER" id="PTHR48081:SF26">
    <property type="entry name" value="ALPHA_BETA HYDROLASE FOLD-3 DOMAIN-CONTAINING PROTEIN"/>
    <property type="match status" value="1"/>
</dbReference>
<evidence type="ECO:0000259" key="5">
    <source>
        <dbReference type="Pfam" id="PF07859"/>
    </source>
</evidence>
<proteinExistence type="inferred from homology"/>
<dbReference type="AlphaFoldDB" id="A0A8H5GTA8"/>
<feature type="active site" evidence="3">
    <location>
        <position position="228"/>
    </location>
</feature>
<sequence length="415" mass="46495">MVLGYRHQPWKGLYLCYDFLGTLFVRVPLWFLFSIPRSWRPRFSWSIKQTLLVQIFRHVVVDVMDQTGPIFPVPDHRVLKDGPAVNGVWIDPVPDDLIVGRLRTWAFVASVSPIRVPGYWYFKNNDHKPMPTDPVSPGEKILYTFHGGSYISESSSPSGISTNIVRGLFQHVDKVTRVFAVEYRLSTTAPLEPANPFPAALIDALTGYYYLVHTCGISPNDVLISGDSAGGNLALALTRYLVDYSHTFQSLYPSLDHRSPSHSIIPGSLLLLSPWCDIGLSHDVPRSTALLVADFDPEPQGMDYAKQAYVGPFGMGAADMNEYISPSSRHPYFSASFKHFPKTLIVAGGAENLLPQIKLLRDRMIRDIGNDGEGDGKVVYYEAEDACHDFLLFAWTEPARSDTWQVIARWLEAES</sequence>
<reference evidence="6 7" key="1">
    <citation type="journal article" date="2020" name="ISME J.">
        <title>Uncovering the hidden diversity of litter-decomposition mechanisms in mushroom-forming fungi.</title>
        <authorList>
            <person name="Floudas D."/>
            <person name="Bentzer J."/>
            <person name="Ahren D."/>
            <person name="Johansson T."/>
            <person name="Persson P."/>
            <person name="Tunlid A."/>
        </authorList>
    </citation>
    <scope>NUCLEOTIDE SEQUENCE [LARGE SCALE GENOMIC DNA]</scope>
    <source>
        <strain evidence="6 7">CBS 291.85</strain>
    </source>
</reference>
<dbReference type="OrthoDB" id="2152029at2759"/>
<name>A0A8H5GTA8_9AGAR</name>
<feature type="domain" description="Alpha/beta hydrolase fold-3" evidence="5">
    <location>
        <begin position="144"/>
        <end position="390"/>
    </location>
</feature>
<dbReference type="Gene3D" id="3.40.50.1820">
    <property type="entry name" value="alpha/beta hydrolase"/>
    <property type="match status" value="1"/>
</dbReference>
<dbReference type="EMBL" id="JAACJM010000010">
    <property type="protein sequence ID" value="KAF5370693.1"/>
    <property type="molecule type" value="Genomic_DNA"/>
</dbReference>
<protein>
    <recommendedName>
        <fullName evidence="5">Alpha/beta hydrolase fold-3 domain-containing protein</fullName>
    </recommendedName>
</protein>
<evidence type="ECO:0000313" key="7">
    <source>
        <dbReference type="Proteomes" id="UP000559256"/>
    </source>
</evidence>
<gene>
    <name evidence="6" type="ORF">D9758_002008</name>
</gene>
<feature type="transmembrane region" description="Helical" evidence="4">
    <location>
        <begin position="12"/>
        <end position="33"/>
    </location>
</feature>
<organism evidence="6 7">
    <name type="scientific">Tetrapyrgos nigripes</name>
    <dbReference type="NCBI Taxonomy" id="182062"/>
    <lineage>
        <taxon>Eukaryota</taxon>
        <taxon>Fungi</taxon>
        <taxon>Dikarya</taxon>
        <taxon>Basidiomycota</taxon>
        <taxon>Agaricomycotina</taxon>
        <taxon>Agaricomycetes</taxon>
        <taxon>Agaricomycetidae</taxon>
        <taxon>Agaricales</taxon>
        <taxon>Marasmiineae</taxon>
        <taxon>Marasmiaceae</taxon>
        <taxon>Tetrapyrgos</taxon>
    </lineage>
</organism>
<keyword evidence="4" id="KW-1133">Transmembrane helix</keyword>
<dbReference type="PANTHER" id="PTHR48081">
    <property type="entry name" value="AB HYDROLASE SUPERFAMILY PROTEIN C4A8.06C"/>
    <property type="match status" value="1"/>
</dbReference>